<dbReference type="InterPro" id="IPR029058">
    <property type="entry name" value="AB_hydrolase_fold"/>
</dbReference>
<dbReference type="PANTHER" id="PTHR13136">
    <property type="entry name" value="TESTIS DEVELOPMENT PROTEIN PRTD"/>
    <property type="match status" value="1"/>
</dbReference>
<feature type="domain" description="KANSL3 helical" evidence="2">
    <location>
        <begin position="71"/>
        <end position="200"/>
    </location>
</feature>
<dbReference type="GO" id="GO:0045944">
    <property type="term" value="P:positive regulation of transcription by RNA polymerase II"/>
    <property type="evidence" value="ECO:0007669"/>
    <property type="project" value="TreeGrafter"/>
</dbReference>
<dbReference type="ESTHER" id="pedhc-e0vv55">
    <property type="family name" value="NLS3-Tex30"/>
</dbReference>
<dbReference type="EMBL" id="AAZO01005576">
    <property type="status" value="NOT_ANNOTATED_CDS"/>
    <property type="molecule type" value="Genomic_DNA"/>
</dbReference>
<evidence type="ECO:0000256" key="1">
    <source>
        <dbReference type="SAM" id="MobiDB-lite"/>
    </source>
</evidence>
<dbReference type="Gene3D" id="3.40.50.1820">
    <property type="entry name" value="alpha/beta hydrolase"/>
    <property type="match status" value="1"/>
</dbReference>
<dbReference type="PANTHER" id="PTHR13136:SF16">
    <property type="entry name" value="KAT8 REGULATORY NSL COMPLEX SUBUNIT 3"/>
    <property type="match status" value="1"/>
</dbReference>
<sequence length="944" mass="103846">MMQPWEKVHFDHNYARSGNGSFYHSHVRPTKTLFMFKNPLAGNQNDEDIDVSTEVYCPTPPYDVAKAHQAMEECEKCVFQSNENDNENEDWEETISRSGWNNSQSNLFNKIVKILQADRLARLAVSGNKNEPVLRRLTVDKSAQRFRETLGSVMWDSKLLQWLHSIMLENLTASYLAAYLEILQTLKSKVHSLIEKMVANSGQLANKASVDTDALNLLLKEPWDPTAPSLTHQKLRRLPGNPIILLLPSGAKKQQSSSRMQVWNNYLSSLGILIDVSSSLDHISTKISTQSFLTQMIKNTKNRLAEIKIEYPRRPIILMGWRAGASLACQVAVTEVVTAVVCLGFSANTVEGYRGEPDDSILDIQCPVLFVTGENAPLSRQEDLEEIREKMKVQTGLLVVGNADECLRMGKRRKRLEGVTQSIIDRCVLEEIGDFLAGILTSPKPLLSSNELRRSSFARRRHNSTTSSVDSESSSAKRSRPAQHAMDSEAGDREVSNSNGGITVNIGNLASLGPLGSLRMGPNVPVTTSTNLAPTQTVSKGNPSVIEAAPPEEVIKIFQFLQIVFSEEKKTGNLRQVLGSTSKFTAMTQSNRGGTTLQILDKNGKPMIQSRSSSSSSSSSSSVPSVAQLNNNQTGTRPQIRSVPRNPTSIKTSPGSALRASSPASKMQKFSLSQNPSKFVTSNGTNIILLESNSGTNRPVIVPYSTSVSKSQLKASPQKITKSTPLTKFSMSKKIISTNSLLQQRPVILRTKSITNHGATGTKGKCLRTDLSEGDSTHGDLIEIPVYYAENETKNEEGKTSDHTQQQQQQQQHNTPVVIPIIDSSKSKNSKSFYPKDISYTEDGDSISFPLDCEIEGNEEEAGVKMFLGSLNRVVKGPQVFVAKPGASVNIKNVKTHLPGKKTEGGEEVLNEHHGESSVNDKEGSKYLCNGEDRVLYEIVEEEN</sequence>
<dbReference type="InterPro" id="IPR056519">
    <property type="entry name" value="KANSL3_1st"/>
</dbReference>
<feature type="compositionally biased region" description="Polar residues" evidence="1">
    <location>
        <begin position="662"/>
        <end position="677"/>
    </location>
</feature>
<feature type="region of interest" description="Disordered" evidence="1">
    <location>
        <begin position="457"/>
        <end position="500"/>
    </location>
</feature>
<reference evidence="3" key="1">
    <citation type="submission" date="2007-04" db="EMBL/GenBank/DDBJ databases">
        <title>Annotation of Pediculus humanus corporis strain USDA.</title>
        <authorList>
            <person name="Kirkness E."/>
            <person name="Hannick L."/>
            <person name="Hass B."/>
            <person name="Bruggner R."/>
            <person name="Lawson D."/>
            <person name="Bidwell S."/>
            <person name="Joardar V."/>
            <person name="Caler E."/>
            <person name="Walenz B."/>
            <person name="Inman J."/>
            <person name="Schobel S."/>
            <person name="Galinsky K."/>
            <person name="Amedeo P."/>
            <person name="Strausberg R."/>
        </authorList>
    </citation>
    <scope>NUCLEOTIDE SEQUENCE</scope>
    <source>
        <strain evidence="3">USDA</strain>
    </source>
</reference>
<reference evidence="3" key="2">
    <citation type="submission" date="2007-04" db="EMBL/GenBank/DDBJ databases">
        <title>The genome of the human body louse.</title>
        <authorList>
            <consortium name="The Human Body Louse Genome Consortium"/>
            <person name="Kirkness E."/>
            <person name="Walenz B."/>
            <person name="Hass B."/>
            <person name="Bruggner R."/>
            <person name="Strausberg R."/>
        </authorList>
    </citation>
    <scope>NUCLEOTIDE SEQUENCE</scope>
    <source>
        <strain evidence="3">USDA</strain>
    </source>
</reference>
<name>E0VV55_PEDHC</name>
<dbReference type="KEGG" id="phu:Phum_PHUM458740"/>
<dbReference type="Proteomes" id="UP000009046">
    <property type="component" value="Unassembled WGS sequence"/>
</dbReference>
<evidence type="ECO:0000259" key="2">
    <source>
        <dbReference type="Pfam" id="PF23154"/>
    </source>
</evidence>
<dbReference type="OrthoDB" id="6415022at2759"/>
<dbReference type="InParanoid" id="E0VV55"/>
<dbReference type="eggNOG" id="KOG3253">
    <property type="taxonomic scope" value="Eukaryota"/>
</dbReference>
<feature type="compositionally biased region" description="Polar residues" evidence="1">
    <location>
        <begin position="623"/>
        <end position="655"/>
    </location>
</feature>
<dbReference type="HOGENOM" id="CLU_311307_0_0_1"/>
<feature type="compositionally biased region" description="Basic and acidic residues" evidence="1">
    <location>
        <begin position="793"/>
        <end position="802"/>
    </location>
</feature>
<dbReference type="EMBL" id="DS235802">
    <property type="protein sequence ID" value="EEB17261.1"/>
    <property type="molecule type" value="Genomic_DNA"/>
</dbReference>
<dbReference type="SUPFAM" id="SSF53474">
    <property type="entry name" value="alpha/beta-Hydrolases"/>
    <property type="match status" value="1"/>
</dbReference>
<dbReference type="EnsemblMetazoa" id="PHUM458740-RA">
    <property type="protein sequence ID" value="PHUM458740-PA"/>
    <property type="gene ID" value="PHUM458740"/>
</dbReference>
<feature type="region of interest" description="Disordered" evidence="1">
    <location>
        <begin position="521"/>
        <end position="544"/>
    </location>
</feature>
<feature type="compositionally biased region" description="Low complexity" evidence="1">
    <location>
        <begin position="610"/>
        <end position="622"/>
    </location>
</feature>
<feature type="compositionally biased region" description="Basic and acidic residues" evidence="1">
    <location>
        <begin position="901"/>
        <end position="925"/>
    </location>
</feature>
<dbReference type="STRING" id="121224.E0VV55"/>
<reference evidence="4" key="3">
    <citation type="submission" date="2021-02" db="UniProtKB">
        <authorList>
            <consortium name="EnsemblMetazoa"/>
        </authorList>
    </citation>
    <scope>IDENTIFICATION</scope>
    <source>
        <strain evidence="4">USDA</strain>
    </source>
</reference>
<dbReference type="InterPro" id="IPR026555">
    <property type="entry name" value="NSL3/Tex30"/>
</dbReference>
<dbReference type="GeneID" id="8230940"/>
<feature type="region of interest" description="Disordered" evidence="1">
    <location>
        <begin position="606"/>
        <end position="677"/>
    </location>
</feature>
<dbReference type="GO" id="GO:0044545">
    <property type="term" value="C:NSL complex"/>
    <property type="evidence" value="ECO:0007669"/>
    <property type="project" value="TreeGrafter"/>
</dbReference>
<evidence type="ECO:0000313" key="5">
    <source>
        <dbReference type="Proteomes" id="UP000009046"/>
    </source>
</evidence>
<dbReference type="OMA" id="MMVCIDQ"/>
<organism>
    <name type="scientific">Pediculus humanus subsp. corporis</name>
    <name type="common">Body louse</name>
    <dbReference type="NCBI Taxonomy" id="121224"/>
    <lineage>
        <taxon>Eukaryota</taxon>
        <taxon>Metazoa</taxon>
        <taxon>Ecdysozoa</taxon>
        <taxon>Arthropoda</taxon>
        <taxon>Hexapoda</taxon>
        <taxon>Insecta</taxon>
        <taxon>Pterygota</taxon>
        <taxon>Neoptera</taxon>
        <taxon>Paraneoptera</taxon>
        <taxon>Psocodea</taxon>
        <taxon>Troctomorpha</taxon>
        <taxon>Phthiraptera</taxon>
        <taxon>Anoplura</taxon>
        <taxon>Pediculidae</taxon>
        <taxon>Pediculus</taxon>
    </lineage>
</organism>
<protein>
    <submittedName>
        <fullName evidence="3 4">Testis development protein prtd, putative</fullName>
    </submittedName>
</protein>
<evidence type="ECO:0000313" key="4">
    <source>
        <dbReference type="EnsemblMetazoa" id="PHUM458740-PA"/>
    </source>
</evidence>
<feature type="compositionally biased region" description="Basic and acidic residues" evidence="1">
    <location>
        <begin position="486"/>
        <end position="495"/>
    </location>
</feature>
<feature type="region of interest" description="Disordered" evidence="1">
    <location>
        <begin position="900"/>
        <end position="925"/>
    </location>
</feature>
<keyword evidence="5" id="KW-1185">Reference proteome</keyword>
<dbReference type="Pfam" id="PF23154">
    <property type="entry name" value="KANSL3_1st"/>
    <property type="match status" value="1"/>
</dbReference>
<evidence type="ECO:0000313" key="3">
    <source>
        <dbReference type="EMBL" id="EEB17261.1"/>
    </source>
</evidence>
<dbReference type="AlphaFoldDB" id="E0VV55"/>
<feature type="region of interest" description="Disordered" evidence="1">
    <location>
        <begin position="793"/>
        <end position="816"/>
    </location>
</feature>
<accession>E0VV55</accession>
<feature type="compositionally biased region" description="Polar residues" evidence="1">
    <location>
        <begin position="525"/>
        <end position="542"/>
    </location>
</feature>
<proteinExistence type="predicted"/>
<gene>
    <name evidence="4" type="primary">8230940</name>
    <name evidence="3" type="ORF">Phum_PHUM458740</name>
</gene>
<dbReference type="VEuPathDB" id="VectorBase:PHUM458740"/>
<feature type="compositionally biased region" description="Low complexity" evidence="1">
    <location>
        <begin position="464"/>
        <end position="476"/>
    </location>
</feature>
<dbReference type="RefSeq" id="XP_002429999.1">
    <property type="nucleotide sequence ID" value="XM_002429954.1"/>
</dbReference>
<dbReference type="CTD" id="8230940"/>